<feature type="compositionally biased region" description="Basic and acidic residues" evidence="4">
    <location>
        <begin position="48"/>
        <end position="88"/>
    </location>
</feature>
<keyword evidence="1 3" id="KW-0808">Transferase</keyword>
<dbReference type="InterPro" id="IPR001307">
    <property type="entry name" value="Thiosulphate_STrfase_CS"/>
</dbReference>
<gene>
    <name evidence="7" type="ORF">CYJ34_03210</name>
</gene>
<dbReference type="InterPro" id="IPR045078">
    <property type="entry name" value="TST/MPST-like"/>
</dbReference>
<dbReference type="CDD" id="cd01448">
    <property type="entry name" value="TST_Repeat_1"/>
    <property type="match status" value="1"/>
</dbReference>
<feature type="chain" id="PRO_5039530757" description="Sulfurtransferase" evidence="5">
    <location>
        <begin position="28"/>
        <end position="395"/>
    </location>
</feature>
<sequence length="395" mass="44382">MEKLNINQLIRKIGLSFFALFLTITFAACSNQNANTNKDNNTQAEEADNNKDQKEDSEKTEESTNKDSEDKKNSDKQTSDKTDHKENLDCCGNEKREIFVTADDVKKVIDGKEELDNYIIAEVTWGESDASQDYLKNHIPGAIHINTDSIEEGPVWNFKSDDDIVKSMLDNGIDKDTTVFLYGPDSGAPRVALAYLIEGADNVKLIDGGIKAWMDKGYETEKEENKAEAKDDFKAEYPAHPEMIVSLDEAKKDIEDENSDVQYISTRAYEEYIGETSGYTYIPKAGELPGAIYGHDEADYKNENGTYISYTDMLDMLKKEGVDPSKEMVFYCGTGWRAALPVLKFYEKGIDAKLFDGGWNEWQMHDELPVQVGDPKDNAEMTTVGNLSNDKASKE</sequence>
<dbReference type="PROSITE" id="PS50206">
    <property type="entry name" value="RHODANESE_3"/>
    <property type="match status" value="2"/>
</dbReference>
<reference evidence="7 8" key="1">
    <citation type="submission" date="2017-12" db="EMBL/GenBank/DDBJ databases">
        <title>Phylogenetic diversity of female urinary microbiome.</title>
        <authorList>
            <person name="Thomas-White K."/>
            <person name="Wolfe A.J."/>
        </authorList>
    </citation>
    <scope>NUCLEOTIDE SEQUENCE [LARGE SCALE GENOMIC DNA]</scope>
    <source>
        <strain evidence="7 8">UMB0119</strain>
    </source>
</reference>
<dbReference type="GO" id="GO:0004792">
    <property type="term" value="F:thiosulfate-cyanide sulfurtransferase activity"/>
    <property type="evidence" value="ECO:0007669"/>
    <property type="project" value="InterPro"/>
</dbReference>
<organism evidence="7 8">
    <name type="scientific">Anaerococcus octavius</name>
    <dbReference type="NCBI Taxonomy" id="54007"/>
    <lineage>
        <taxon>Bacteria</taxon>
        <taxon>Bacillati</taxon>
        <taxon>Bacillota</taxon>
        <taxon>Tissierellia</taxon>
        <taxon>Tissierellales</taxon>
        <taxon>Peptoniphilaceae</taxon>
        <taxon>Anaerococcus</taxon>
    </lineage>
</organism>
<evidence type="ECO:0000256" key="1">
    <source>
        <dbReference type="ARBA" id="ARBA00022679"/>
    </source>
</evidence>
<keyword evidence="5" id="KW-0732">Signal</keyword>
<feature type="signal peptide" evidence="5">
    <location>
        <begin position="1"/>
        <end position="27"/>
    </location>
</feature>
<feature type="compositionally biased region" description="Low complexity" evidence="4">
    <location>
        <begin position="33"/>
        <end position="44"/>
    </location>
</feature>
<dbReference type="SMART" id="SM00450">
    <property type="entry name" value="RHOD"/>
    <property type="match status" value="2"/>
</dbReference>
<protein>
    <recommendedName>
        <fullName evidence="3">Sulfurtransferase</fullName>
    </recommendedName>
</protein>
<feature type="region of interest" description="Disordered" evidence="4">
    <location>
        <begin position="372"/>
        <end position="395"/>
    </location>
</feature>
<keyword evidence="8" id="KW-1185">Reference proteome</keyword>
<dbReference type="Gene3D" id="3.40.250.10">
    <property type="entry name" value="Rhodanese-like domain"/>
    <property type="match status" value="2"/>
</dbReference>
<dbReference type="RefSeq" id="WP_101539906.1">
    <property type="nucleotide sequence ID" value="NZ_PKGS01000002.1"/>
</dbReference>
<dbReference type="EMBL" id="PKGS01000002">
    <property type="protein sequence ID" value="PKZ16807.1"/>
    <property type="molecule type" value="Genomic_DNA"/>
</dbReference>
<evidence type="ECO:0000313" key="7">
    <source>
        <dbReference type="EMBL" id="PKZ16807.1"/>
    </source>
</evidence>
<comment type="caution">
    <text evidence="7">The sequence shown here is derived from an EMBL/GenBank/DDBJ whole genome shotgun (WGS) entry which is preliminary data.</text>
</comment>
<feature type="domain" description="Rhodanese" evidence="6">
    <location>
        <begin position="257"/>
        <end position="371"/>
    </location>
</feature>
<feature type="region of interest" description="Disordered" evidence="4">
    <location>
        <begin position="33"/>
        <end position="88"/>
    </location>
</feature>
<dbReference type="Proteomes" id="UP000234335">
    <property type="component" value="Unassembled WGS sequence"/>
</dbReference>
<dbReference type="PROSITE" id="PS00683">
    <property type="entry name" value="RHODANESE_2"/>
    <property type="match status" value="1"/>
</dbReference>
<evidence type="ECO:0000259" key="6">
    <source>
        <dbReference type="PROSITE" id="PS50206"/>
    </source>
</evidence>
<dbReference type="AlphaFoldDB" id="A0A2I1M9P9"/>
<dbReference type="PROSITE" id="PS00380">
    <property type="entry name" value="RHODANESE_1"/>
    <property type="match status" value="1"/>
</dbReference>
<evidence type="ECO:0000313" key="8">
    <source>
        <dbReference type="Proteomes" id="UP000234335"/>
    </source>
</evidence>
<evidence type="ECO:0000256" key="4">
    <source>
        <dbReference type="SAM" id="MobiDB-lite"/>
    </source>
</evidence>
<keyword evidence="2" id="KW-0677">Repeat</keyword>
<evidence type="ECO:0000256" key="5">
    <source>
        <dbReference type="SAM" id="SignalP"/>
    </source>
</evidence>
<feature type="compositionally biased region" description="Polar residues" evidence="4">
    <location>
        <begin position="380"/>
        <end position="395"/>
    </location>
</feature>
<proteinExistence type="predicted"/>
<dbReference type="InterPro" id="IPR036873">
    <property type="entry name" value="Rhodanese-like_dom_sf"/>
</dbReference>
<dbReference type="PANTHER" id="PTHR11364:SF27">
    <property type="entry name" value="SULFURTRANSFERASE"/>
    <property type="match status" value="1"/>
</dbReference>
<dbReference type="PROSITE" id="PS51257">
    <property type="entry name" value="PROKAR_LIPOPROTEIN"/>
    <property type="match status" value="1"/>
</dbReference>
<name>A0A2I1M9P9_9FIRM</name>
<accession>A0A2I1M9P9</accession>
<evidence type="ECO:0000256" key="2">
    <source>
        <dbReference type="ARBA" id="ARBA00022737"/>
    </source>
</evidence>
<feature type="domain" description="Rhodanese" evidence="6">
    <location>
        <begin position="114"/>
        <end position="222"/>
    </location>
</feature>
<evidence type="ECO:0000256" key="3">
    <source>
        <dbReference type="RuleBase" id="RU000507"/>
    </source>
</evidence>
<dbReference type="Pfam" id="PF00581">
    <property type="entry name" value="Rhodanese"/>
    <property type="match status" value="2"/>
</dbReference>
<dbReference type="PANTHER" id="PTHR11364">
    <property type="entry name" value="THIOSULFATE SULFERTANSFERASE"/>
    <property type="match status" value="1"/>
</dbReference>
<dbReference type="SUPFAM" id="SSF52821">
    <property type="entry name" value="Rhodanese/Cell cycle control phosphatase"/>
    <property type="match status" value="2"/>
</dbReference>
<dbReference type="InterPro" id="IPR001763">
    <property type="entry name" value="Rhodanese-like_dom"/>
</dbReference>